<evidence type="ECO:0000259" key="4">
    <source>
        <dbReference type="Pfam" id="PF00291"/>
    </source>
</evidence>
<dbReference type="SUPFAM" id="SSF53686">
    <property type="entry name" value="Tryptophan synthase beta subunit-like PLP-dependent enzymes"/>
    <property type="match status" value="1"/>
</dbReference>
<dbReference type="InterPro" id="IPR036052">
    <property type="entry name" value="TrpB-like_PALP_sf"/>
</dbReference>
<accession>A0A7W5BFI1</accession>
<dbReference type="GO" id="GO:0004794">
    <property type="term" value="F:threonine deaminase activity"/>
    <property type="evidence" value="ECO:0007669"/>
    <property type="project" value="UniProtKB-EC"/>
</dbReference>
<evidence type="ECO:0000313" key="6">
    <source>
        <dbReference type="Proteomes" id="UP000541535"/>
    </source>
</evidence>
<comment type="cofactor">
    <cofactor evidence="1">
        <name>pyridoxal 5'-phosphate</name>
        <dbReference type="ChEBI" id="CHEBI:597326"/>
    </cofactor>
</comment>
<proteinExistence type="predicted"/>
<keyword evidence="2" id="KW-0663">Pyridoxal phosphate</keyword>
<name>A0A7W5BFI1_9BURK</name>
<dbReference type="InterPro" id="IPR050147">
    <property type="entry name" value="Ser/Thr_Dehydratase"/>
</dbReference>
<dbReference type="AlphaFoldDB" id="A0A7W5BFI1"/>
<dbReference type="GO" id="GO:0006565">
    <property type="term" value="P:L-serine catabolic process"/>
    <property type="evidence" value="ECO:0007669"/>
    <property type="project" value="TreeGrafter"/>
</dbReference>
<feature type="domain" description="Tryptophan synthase beta chain-like PALP" evidence="4">
    <location>
        <begin position="21"/>
        <end position="306"/>
    </location>
</feature>
<dbReference type="PANTHER" id="PTHR48078:SF7">
    <property type="entry name" value="BLL6502 PROTEIN"/>
    <property type="match status" value="1"/>
</dbReference>
<dbReference type="EMBL" id="JACHXD010000015">
    <property type="protein sequence ID" value="MBB3121350.1"/>
    <property type="molecule type" value="Genomic_DNA"/>
</dbReference>
<comment type="caution">
    <text evidence="5">The sequence shown here is derived from an EMBL/GenBank/DDBJ whole genome shotgun (WGS) entry which is preliminary data.</text>
</comment>
<dbReference type="PANTHER" id="PTHR48078">
    <property type="entry name" value="THREONINE DEHYDRATASE, MITOCHONDRIAL-RELATED"/>
    <property type="match status" value="1"/>
</dbReference>
<keyword evidence="6" id="KW-1185">Reference proteome</keyword>
<dbReference type="Pfam" id="PF00291">
    <property type="entry name" value="PALP"/>
    <property type="match status" value="1"/>
</dbReference>
<dbReference type="GO" id="GO:0003941">
    <property type="term" value="F:L-serine ammonia-lyase activity"/>
    <property type="evidence" value="ECO:0007669"/>
    <property type="project" value="TreeGrafter"/>
</dbReference>
<dbReference type="InterPro" id="IPR001926">
    <property type="entry name" value="TrpB-like_PALP"/>
</dbReference>
<protein>
    <submittedName>
        <fullName evidence="5">Threonine dehydratase</fullName>
        <ecNumber evidence="5">4.3.1.19</ecNumber>
    </submittedName>
</protein>
<organism evidence="5 6">
    <name type="scientific">Pseudoduganella violacea</name>
    <dbReference type="NCBI Taxonomy" id="1715466"/>
    <lineage>
        <taxon>Bacteria</taxon>
        <taxon>Pseudomonadati</taxon>
        <taxon>Pseudomonadota</taxon>
        <taxon>Betaproteobacteria</taxon>
        <taxon>Burkholderiales</taxon>
        <taxon>Oxalobacteraceae</taxon>
        <taxon>Telluria group</taxon>
        <taxon>Pseudoduganella</taxon>
    </lineage>
</organism>
<dbReference type="RefSeq" id="WP_183443068.1">
    <property type="nucleotide sequence ID" value="NZ_JACHXD010000015.1"/>
</dbReference>
<dbReference type="NCBIfam" id="NF004771">
    <property type="entry name" value="PRK06110.1"/>
    <property type="match status" value="1"/>
</dbReference>
<evidence type="ECO:0000256" key="2">
    <source>
        <dbReference type="ARBA" id="ARBA00022898"/>
    </source>
</evidence>
<keyword evidence="3 5" id="KW-0456">Lyase</keyword>
<dbReference type="Proteomes" id="UP000541535">
    <property type="component" value="Unassembled WGS sequence"/>
</dbReference>
<evidence type="ECO:0000313" key="5">
    <source>
        <dbReference type="EMBL" id="MBB3121350.1"/>
    </source>
</evidence>
<dbReference type="EC" id="4.3.1.19" evidence="5"/>
<dbReference type="CDD" id="cd01562">
    <property type="entry name" value="Thr-dehyd"/>
    <property type="match status" value="1"/>
</dbReference>
<dbReference type="Gene3D" id="3.40.50.1100">
    <property type="match status" value="2"/>
</dbReference>
<evidence type="ECO:0000256" key="1">
    <source>
        <dbReference type="ARBA" id="ARBA00001933"/>
    </source>
</evidence>
<evidence type="ECO:0000256" key="3">
    <source>
        <dbReference type="ARBA" id="ARBA00023239"/>
    </source>
</evidence>
<dbReference type="FunFam" id="3.40.50.1100:FF:000076">
    <property type="entry name" value="Threonine dehydratase"/>
    <property type="match status" value="1"/>
</dbReference>
<dbReference type="GO" id="GO:0009097">
    <property type="term" value="P:isoleucine biosynthetic process"/>
    <property type="evidence" value="ECO:0007669"/>
    <property type="project" value="TreeGrafter"/>
</dbReference>
<sequence length="328" mass="35050">MSLPSPTELEAAAAIVYGAMPPTPQFSWPLLNEALGTEAWIKHENHTPTGAFKVRGGLVYLHALSRREPQVRGVIAATRGNHGQSLAFAARRHGLGAHIVVPHGNSVEKNAAMRALGAQLIEYGDDFQAAREHAQMLARRDGLHMVPSWHPDLVAGVATGYLELFHAQPDLDTLFVPIGQGSGICAALAARQALGLKTRVIGVVSEHALAYQLSFHARRPMEAPVGTELADGLACRMADASSLPPIIELADDIVAVSDEQVARAMRLYYRCTHNLSEGAGAAALAAALLLKNDPRVKGRKLGLPLTGANVDAPLLQRVLDEQPFRSVP</sequence>
<gene>
    <name evidence="5" type="ORF">FHS03_004428</name>
</gene>
<dbReference type="GO" id="GO:0006567">
    <property type="term" value="P:L-threonine catabolic process"/>
    <property type="evidence" value="ECO:0007669"/>
    <property type="project" value="TreeGrafter"/>
</dbReference>
<reference evidence="5 6" key="1">
    <citation type="submission" date="2020-08" db="EMBL/GenBank/DDBJ databases">
        <title>Genomic Encyclopedia of Type Strains, Phase III (KMG-III): the genomes of soil and plant-associated and newly described type strains.</title>
        <authorList>
            <person name="Whitman W."/>
        </authorList>
    </citation>
    <scope>NUCLEOTIDE SEQUENCE [LARGE SCALE GENOMIC DNA]</scope>
    <source>
        <strain evidence="5 6">CECT 8897</strain>
    </source>
</reference>